<dbReference type="EMBL" id="JABWDY010024208">
    <property type="protein sequence ID" value="KAF5190427.1"/>
    <property type="molecule type" value="Genomic_DNA"/>
</dbReference>
<accession>A0A7J6W0F9</accession>
<gene>
    <name evidence="1" type="ORF">FRX31_019990</name>
</gene>
<evidence type="ECO:0000313" key="1">
    <source>
        <dbReference type="EMBL" id="KAF5190427.1"/>
    </source>
</evidence>
<sequence length="68" mass="7741">MNDASSVSSSLFSSFPLFCYCEKEEELTTTTRRLHSLSQLDLSLYLIELLEQTSGSLPKFQISQRFAD</sequence>
<dbReference type="Proteomes" id="UP000554482">
    <property type="component" value="Unassembled WGS sequence"/>
</dbReference>
<dbReference type="AlphaFoldDB" id="A0A7J6W0F9"/>
<proteinExistence type="predicted"/>
<reference evidence="1 2" key="1">
    <citation type="submission" date="2020-06" db="EMBL/GenBank/DDBJ databases">
        <title>Transcriptomic and genomic resources for Thalictrum thalictroides and T. hernandezii: Facilitating candidate gene discovery in an emerging model plant lineage.</title>
        <authorList>
            <person name="Arias T."/>
            <person name="Riano-Pachon D.M."/>
            <person name="Di Stilio V.S."/>
        </authorList>
    </citation>
    <scope>NUCLEOTIDE SEQUENCE [LARGE SCALE GENOMIC DNA]</scope>
    <source>
        <strain evidence="2">cv. WT478/WT964</strain>
        <tissue evidence="1">Leaves</tissue>
    </source>
</reference>
<keyword evidence="2" id="KW-1185">Reference proteome</keyword>
<comment type="caution">
    <text evidence="1">The sequence shown here is derived from an EMBL/GenBank/DDBJ whole genome shotgun (WGS) entry which is preliminary data.</text>
</comment>
<organism evidence="1 2">
    <name type="scientific">Thalictrum thalictroides</name>
    <name type="common">Rue-anemone</name>
    <name type="synonym">Anemone thalictroides</name>
    <dbReference type="NCBI Taxonomy" id="46969"/>
    <lineage>
        <taxon>Eukaryota</taxon>
        <taxon>Viridiplantae</taxon>
        <taxon>Streptophyta</taxon>
        <taxon>Embryophyta</taxon>
        <taxon>Tracheophyta</taxon>
        <taxon>Spermatophyta</taxon>
        <taxon>Magnoliopsida</taxon>
        <taxon>Ranunculales</taxon>
        <taxon>Ranunculaceae</taxon>
        <taxon>Thalictroideae</taxon>
        <taxon>Thalictrum</taxon>
    </lineage>
</organism>
<name>A0A7J6W0F9_THATH</name>
<protein>
    <submittedName>
        <fullName evidence="1">Uncharacterized protein</fullName>
    </submittedName>
</protein>
<evidence type="ECO:0000313" key="2">
    <source>
        <dbReference type="Proteomes" id="UP000554482"/>
    </source>
</evidence>